<evidence type="ECO:0000256" key="1">
    <source>
        <dbReference type="SAM" id="SignalP"/>
    </source>
</evidence>
<dbReference type="OrthoDB" id="7925769at2759"/>
<name>A0A8K0G3U1_IGNLU</name>
<proteinExistence type="predicted"/>
<keyword evidence="3" id="KW-1185">Reference proteome</keyword>
<evidence type="ECO:0000313" key="3">
    <source>
        <dbReference type="Proteomes" id="UP000801492"/>
    </source>
</evidence>
<dbReference type="InterPro" id="IPR010512">
    <property type="entry name" value="DUF1091"/>
</dbReference>
<sequence>MLIFKYVVFCTSIFFTGTRTSWALNKHSDAQTSDLIRKFHQNDYKMEFERLEVVDFNKQHMKRLEIVTFKYNCTCTVINATWMFNTDVGYDYNVVTQAYKFASNEYRLFPLRLQLNGCEAFCENVGGLKRLTCGNLTGCPILKNKLQTICNWSPDPARFLPFIPDGKYMLELQGFFQTSELYRLRFYASVYCAIGIN</sequence>
<dbReference type="Proteomes" id="UP000801492">
    <property type="component" value="Unassembled WGS sequence"/>
</dbReference>
<gene>
    <name evidence="2" type="ORF">ILUMI_15488</name>
</gene>
<feature type="signal peptide" evidence="1">
    <location>
        <begin position="1"/>
        <end position="23"/>
    </location>
</feature>
<reference evidence="2" key="1">
    <citation type="submission" date="2019-08" db="EMBL/GenBank/DDBJ databases">
        <title>The genome of the North American firefly Photinus pyralis.</title>
        <authorList>
            <consortium name="Photinus pyralis genome working group"/>
            <person name="Fallon T.R."/>
            <person name="Sander Lower S.E."/>
            <person name="Weng J.-K."/>
        </authorList>
    </citation>
    <scope>NUCLEOTIDE SEQUENCE</scope>
    <source>
        <strain evidence="2">TRF0915ILg1</strain>
        <tissue evidence="2">Whole body</tissue>
    </source>
</reference>
<dbReference type="AlphaFoldDB" id="A0A8K0G3U1"/>
<organism evidence="2 3">
    <name type="scientific">Ignelater luminosus</name>
    <name type="common">Cucubano</name>
    <name type="synonym">Pyrophorus luminosus</name>
    <dbReference type="NCBI Taxonomy" id="2038154"/>
    <lineage>
        <taxon>Eukaryota</taxon>
        <taxon>Metazoa</taxon>
        <taxon>Ecdysozoa</taxon>
        <taxon>Arthropoda</taxon>
        <taxon>Hexapoda</taxon>
        <taxon>Insecta</taxon>
        <taxon>Pterygota</taxon>
        <taxon>Neoptera</taxon>
        <taxon>Endopterygota</taxon>
        <taxon>Coleoptera</taxon>
        <taxon>Polyphaga</taxon>
        <taxon>Elateriformia</taxon>
        <taxon>Elateroidea</taxon>
        <taxon>Elateridae</taxon>
        <taxon>Agrypninae</taxon>
        <taxon>Pyrophorini</taxon>
        <taxon>Ignelater</taxon>
    </lineage>
</organism>
<accession>A0A8K0G3U1</accession>
<protein>
    <submittedName>
        <fullName evidence="2">Uncharacterized protein</fullName>
    </submittedName>
</protein>
<keyword evidence="1" id="KW-0732">Signal</keyword>
<evidence type="ECO:0000313" key="2">
    <source>
        <dbReference type="EMBL" id="KAF2890685.1"/>
    </source>
</evidence>
<feature type="chain" id="PRO_5035468577" evidence="1">
    <location>
        <begin position="24"/>
        <end position="197"/>
    </location>
</feature>
<comment type="caution">
    <text evidence="2">The sequence shown here is derived from an EMBL/GenBank/DDBJ whole genome shotgun (WGS) entry which is preliminary data.</text>
</comment>
<dbReference type="Pfam" id="PF06477">
    <property type="entry name" value="DUF1091"/>
    <property type="match status" value="1"/>
</dbReference>
<dbReference type="EMBL" id="VTPC01047972">
    <property type="protein sequence ID" value="KAF2890685.1"/>
    <property type="molecule type" value="Genomic_DNA"/>
</dbReference>